<reference evidence="2" key="1">
    <citation type="journal article" date="2019" name="Int. J. Syst. Evol. Microbiol.">
        <title>The Global Catalogue of Microorganisms (GCM) 10K type strain sequencing project: providing services to taxonomists for standard genome sequencing and annotation.</title>
        <authorList>
            <consortium name="The Broad Institute Genomics Platform"/>
            <consortium name="The Broad Institute Genome Sequencing Center for Infectious Disease"/>
            <person name="Wu L."/>
            <person name="Ma J."/>
        </authorList>
    </citation>
    <scope>NUCLEOTIDE SEQUENCE [LARGE SCALE GENOMIC DNA]</scope>
    <source>
        <strain evidence="2">KCTC 62102</strain>
    </source>
</reference>
<sequence length="100" mass="10936">MRLAPLLLPLLAACAREPAPAPPYPFTGSWDCGGATFRFTNTSYFNGSKTYPIRAVTREGDSYTLYIQGGTRIFLALVTDTGLTWVSAASGDQFHCRRVN</sequence>
<protein>
    <recommendedName>
        <fullName evidence="3">C-type lysozyme inhibitor domain-containing protein</fullName>
    </recommendedName>
</protein>
<evidence type="ECO:0008006" key="3">
    <source>
        <dbReference type="Google" id="ProtNLM"/>
    </source>
</evidence>
<accession>A0ABV7DWJ7</accession>
<organism evidence="1 2">
    <name type="scientific">Tabrizicola soli</name>
    <dbReference type="NCBI Taxonomy" id="2185115"/>
    <lineage>
        <taxon>Bacteria</taxon>
        <taxon>Pseudomonadati</taxon>
        <taxon>Pseudomonadota</taxon>
        <taxon>Alphaproteobacteria</taxon>
        <taxon>Rhodobacterales</taxon>
        <taxon>Paracoccaceae</taxon>
        <taxon>Tabrizicola</taxon>
    </lineage>
</organism>
<comment type="caution">
    <text evidence="1">The sequence shown here is derived from an EMBL/GenBank/DDBJ whole genome shotgun (WGS) entry which is preliminary data.</text>
</comment>
<proteinExistence type="predicted"/>
<evidence type="ECO:0000313" key="2">
    <source>
        <dbReference type="Proteomes" id="UP001595445"/>
    </source>
</evidence>
<dbReference type="RefSeq" id="WP_197641564.1">
    <property type="nucleotide sequence ID" value="NZ_JAEACP010000001.1"/>
</dbReference>
<dbReference type="Proteomes" id="UP001595445">
    <property type="component" value="Unassembled WGS sequence"/>
</dbReference>
<keyword evidence="2" id="KW-1185">Reference proteome</keyword>
<name>A0ABV7DWJ7_9RHOB</name>
<dbReference type="EMBL" id="JBHRSM010000025">
    <property type="protein sequence ID" value="MFC3087513.1"/>
    <property type="molecule type" value="Genomic_DNA"/>
</dbReference>
<gene>
    <name evidence="1" type="ORF">ACFOD6_15805</name>
</gene>
<evidence type="ECO:0000313" key="1">
    <source>
        <dbReference type="EMBL" id="MFC3087513.1"/>
    </source>
</evidence>